<proteinExistence type="predicted"/>
<evidence type="ECO:0000313" key="3">
    <source>
        <dbReference type="Proteomes" id="UP001057498"/>
    </source>
</evidence>
<dbReference type="Pfam" id="PF02635">
    <property type="entry name" value="DsrE"/>
    <property type="match status" value="1"/>
</dbReference>
<dbReference type="PANTHER" id="PTHR37691">
    <property type="entry name" value="BLR3518 PROTEIN"/>
    <property type="match status" value="1"/>
</dbReference>
<keyword evidence="3" id="KW-1185">Reference proteome</keyword>
<keyword evidence="1" id="KW-0732">Signal</keyword>
<accession>A0ABM7YTC8</accession>
<dbReference type="InterPro" id="IPR003787">
    <property type="entry name" value="Sulphur_relay_DsrE/F-like"/>
</dbReference>
<dbReference type="PANTHER" id="PTHR37691:SF1">
    <property type="entry name" value="BLR3518 PROTEIN"/>
    <property type="match status" value="1"/>
</dbReference>
<feature type="signal peptide" evidence="1">
    <location>
        <begin position="1"/>
        <end position="24"/>
    </location>
</feature>
<feature type="chain" id="PRO_5046728917" evidence="1">
    <location>
        <begin position="25"/>
        <end position="140"/>
    </location>
</feature>
<dbReference type="SUPFAM" id="SSF75169">
    <property type="entry name" value="DsrEFH-like"/>
    <property type="match status" value="1"/>
</dbReference>
<protein>
    <submittedName>
        <fullName evidence="2">Uncharacterized protein</fullName>
    </submittedName>
</protein>
<reference evidence="2" key="1">
    <citation type="submission" date="2022-04" db="EMBL/GenBank/DDBJ databases">
        <title>Whole genome sequence of Sphaerotilus sp. FB-5.</title>
        <authorList>
            <person name="Takeda M."/>
            <person name="Narihara S."/>
            <person name="Akimoto M."/>
            <person name="Akimoto R."/>
            <person name="Nishiyashiki S."/>
            <person name="Murakami T."/>
        </authorList>
    </citation>
    <scope>NUCLEOTIDE SEQUENCE</scope>
    <source>
        <strain evidence="2">FB-5</strain>
    </source>
</reference>
<gene>
    <name evidence="2" type="ORF">CATMQ487_48640</name>
</gene>
<dbReference type="Gene3D" id="3.40.1260.10">
    <property type="entry name" value="DsrEFH-like"/>
    <property type="match status" value="1"/>
</dbReference>
<dbReference type="Proteomes" id="UP001057498">
    <property type="component" value="Chromosome"/>
</dbReference>
<name>A0ABM7YTC8_9BURK</name>
<evidence type="ECO:0000313" key="2">
    <source>
        <dbReference type="EMBL" id="BDI07894.1"/>
    </source>
</evidence>
<organism evidence="2 3">
    <name type="scientific">Sphaerotilus microaerophilus</name>
    <dbReference type="NCBI Taxonomy" id="2914710"/>
    <lineage>
        <taxon>Bacteria</taxon>
        <taxon>Pseudomonadati</taxon>
        <taxon>Pseudomonadota</taxon>
        <taxon>Betaproteobacteria</taxon>
        <taxon>Burkholderiales</taxon>
        <taxon>Sphaerotilaceae</taxon>
        <taxon>Sphaerotilus</taxon>
    </lineage>
</organism>
<dbReference type="EMBL" id="AP025730">
    <property type="protein sequence ID" value="BDI07894.1"/>
    <property type="molecule type" value="Genomic_DNA"/>
</dbReference>
<sequence length="140" mass="15459">MMNRMIRPLCLAALLLVSSMAAFAQDKVVYHVADAATQALAGLRNVKNHLDTDPTAQISVVTHAQGVDFLMLDAKDRNGNPYEVAVQELAARGVKFEVCEITLKNRSLKKEQFIGEATFTPSGVVRLTKLQMQGWAYIRP</sequence>
<evidence type="ECO:0000256" key="1">
    <source>
        <dbReference type="SAM" id="SignalP"/>
    </source>
</evidence>
<dbReference type="InterPro" id="IPR027396">
    <property type="entry name" value="DsrEFH-like"/>
</dbReference>